<evidence type="ECO:0000313" key="8">
    <source>
        <dbReference type="EMBL" id="KJX74745.1"/>
    </source>
</evidence>
<dbReference type="PATRIC" id="fig|480418.6.peg.4551"/>
<reference evidence="8 9" key="1">
    <citation type="journal article" date="2015" name="Proc. Natl. Acad. Sci. U.S.A.">
        <title>Insight into the evolution and origin of leprosy bacilli from the genome sequence of Mycobacterium lepromatosis.</title>
        <authorList>
            <person name="Singh P."/>
            <person name="Benjak A."/>
            <person name="Schuenemann V.J."/>
            <person name="Herbig A."/>
            <person name="Avanzi C."/>
            <person name="Busso P."/>
            <person name="Nieselt K."/>
            <person name="Krause J."/>
            <person name="Vera-Cabrera L."/>
            <person name="Cole S.T."/>
        </authorList>
    </citation>
    <scope>NUCLEOTIDE SEQUENCE [LARGE SCALE GENOMIC DNA]</scope>
    <source>
        <strain evidence="8 9">Mx1-22A</strain>
    </source>
</reference>
<dbReference type="Proteomes" id="UP000053699">
    <property type="component" value="Unassembled WGS sequence"/>
</dbReference>
<feature type="domain" description="Nucleoside phosphorylase" evidence="7">
    <location>
        <begin position="43"/>
        <end position="290"/>
    </location>
</feature>
<evidence type="ECO:0000259" key="7">
    <source>
        <dbReference type="Pfam" id="PF01048"/>
    </source>
</evidence>
<evidence type="ECO:0000256" key="2">
    <source>
        <dbReference type="ARBA" id="ARBA00011888"/>
    </source>
</evidence>
<evidence type="ECO:0000256" key="3">
    <source>
        <dbReference type="ARBA" id="ARBA00021980"/>
    </source>
</evidence>
<dbReference type="PANTHER" id="PTHR43691">
    <property type="entry name" value="URIDINE PHOSPHORYLASE"/>
    <property type="match status" value="1"/>
</dbReference>
<dbReference type="Pfam" id="PF01048">
    <property type="entry name" value="PNP_UDP_1"/>
    <property type="match status" value="1"/>
</dbReference>
<dbReference type="NCBIfam" id="TIGR01719">
    <property type="entry name" value="euk_UDPppase"/>
    <property type="match status" value="1"/>
</dbReference>
<dbReference type="EC" id="2.4.2.3" evidence="2"/>
<dbReference type="GO" id="GO:0004850">
    <property type="term" value="F:uridine phosphorylase activity"/>
    <property type="evidence" value="ECO:0007669"/>
    <property type="project" value="UniProtKB-EC"/>
</dbReference>
<dbReference type="RefSeq" id="WP_236685165.1">
    <property type="nucleotide sequence ID" value="NZ_CP083405.1"/>
</dbReference>
<dbReference type="GO" id="GO:0006218">
    <property type="term" value="P:uridine catabolic process"/>
    <property type="evidence" value="ECO:0007669"/>
    <property type="project" value="TreeGrafter"/>
</dbReference>
<dbReference type="PROSITE" id="PS01232">
    <property type="entry name" value="PNP_UDP_1"/>
    <property type="match status" value="1"/>
</dbReference>
<keyword evidence="4" id="KW-0328">Glycosyltransferase</keyword>
<dbReference type="InterPro" id="IPR010059">
    <property type="entry name" value="Uridine_phosphorylase_euk"/>
</dbReference>
<organism evidence="8 9">
    <name type="scientific">Mycobacterium lepromatosis</name>
    <dbReference type="NCBI Taxonomy" id="480418"/>
    <lineage>
        <taxon>Bacteria</taxon>
        <taxon>Bacillati</taxon>
        <taxon>Actinomycetota</taxon>
        <taxon>Actinomycetes</taxon>
        <taxon>Mycobacteriales</taxon>
        <taxon>Mycobacteriaceae</taxon>
        <taxon>Mycobacterium</taxon>
    </lineage>
</organism>
<accession>A0A0F4ESY9</accession>
<comment type="similarity">
    <text evidence="1">Belongs to the PNP/UDP phosphorylase family.</text>
</comment>
<protein>
    <recommendedName>
        <fullName evidence="3">Uridine phosphorylase</fullName>
        <ecNumber evidence="2">2.4.2.3</ecNumber>
    </recommendedName>
</protein>
<comment type="catalytic activity">
    <reaction evidence="6">
        <text>uridine + phosphate = alpha-D-ribose 1-phosphate + uracil</text>
        <dbReference type="Rhea" id="RHEA:24388"/>
        <dbReference type="ChEBI" id="CHEBI:16704"/>
        <dbReference type="ChEBI" id="CHEBI:17568"/>
        <dbReference type="ChEBI" id="CHEBI:43474"/>
        <dbReference type="ChEBI" id="CHEBI:57720"/>
        <dbReference type="EC" id="2.4.2.3"/>
    </reaction>
</comment>
<dbReference type="InterPro" id="IPR035994">
    <property type="entry name" value="Nucleoside_phosphorylase_sf"/>
</dbReference>
<dbReference type="AlphaFoldDB" id="A0A0F4ESY9"/>
<dbReference type="STRING" id="480418.GCA_000975265_03066"/>
<evidence type="ECO:0000256" key="4">
    <source>
        <dbReference type="ARBA" id="ARBA00022676"/>
    </source>
</evidence>
<keyword evidence="9" id="KW-1185">Reference proteome</keyword>
<dbReference type="Gene3D" id="3.40.50.1580">
    <property type="entry name" value="Nucleoside phosphorylase domain"/>
    <property type="match status" value="1"/>
</dbReference>
<dbReference type="SUPFAM" id="SSF53167">
    <property type="entry name" value="Purine and uridine phosphorylases"/>
    <property type="match status" value="1"/>
</dbReference>
<dbReference type="GO" id="GO:0009166">
    <property type="term" value="P:nucleotide catabolic process"/>
    <property type="evidence" value="ECO:0007669"/>
    <property type="project" value="InterPro"/>
</dbReference>
<dbReference type="InterPro" id="IPR018016">
    <property type="entry name" value="Nucleoside_phosphorylase_CS"/>
</dbReference>
<dbReference type="EMBL" id="JRPY01000093">
    <property type="protein sequence ID" value="KJX74745.1"/>
    <property type="molecule type" value="Genomic_DNA"/>
</dbReference>
<evidence type="ECO:0000313" key="9">
    <source>
        <dbReference type="Proteomes" id="UP000053699"/>
    </source>
</evidence>
<keyword evidence="5" id="KW-0808">Transferase</keyword>
<gene>
    <name evidence="8" type="ORF">MLPM_2177</name>
</gene>
<sequence>MKTENINYAFLDGVLDGSYEDVYYHLGITSSDPALDALRDVKAVILAGTRERITTFADRWSELNGGSQVSRVIAFSKEERFVTRYTAGVLFASHGMGMASASIALQELMRLVFFLKRGDLEALDQVFWCRVGTSGGIGLPGGTVVVSSEGLMADLQPYRLLRGGDSEYWFDGRFPAGTHNAIIAANEGIDDLVMVSGRTVSGNEFFLEQFRIDGAVCFETPTTKMAWLQWLDKNGVRNIEMEGAMIAGYLNHWGFPKFAMICCTLLNRLESDQVTATTEQLRKFNEDSGTALFNYLKVSLINA</sequence>
<dbReference type="GO" id="GO:0005829">
    <property type="term" value="C:cytosol"/>
    <property type="evidence" value="ECO:0007669"/>
    <property type="project" value="TreeGrafter"/>
</dbReference>
<dbReference type="InterPro" id="IPR000845">
    <property type="entry name" value="Nucleoside_phosphorylase_d"/>
</dbReference>
<proteinExistence type="inferred from homology"/>
<comment type="caution">
    <text evidence="8">The sequence shown here is derived from an EMBL/GenBank/DDBJ whole genome shotgun (WGS) entry which is preliminary data.</text>
</comment>
<evidence type="ECO:0000256" key="6">
    <source>
        <dbReference type="ARBA" id="ARBA00048447"/>
    </source>
</evidence>
<evidence type="ECO:0000256" key="5">
    <source>
        <dbReference type="ARBA" id="ARBA00022679"/>
    </source>
</evidence>
<evidence type="ECO:0000256" key="1">
    <source>
        <dbReference type="ARBA" id="ARBA00010456"/>
    </source>
</evidence>
<dbReference type="PANTHER" id="PTHR43691:SF11">
    <property type="entry name" value="FI09636P-RELATED"/>
    <property type="match status" value="1"/>
</dbReference>
<name>A0A0F4ESY9_9MYCO</name>